<keyword evidence="3" id="KW-0998">Cell outer membrane</keyword>
<feature type="region of interest" description="Disordered" evidence="4">
    <location>
        <begin position="678"/>
        <end position="741"/>
    </location>
</feature>
<dbReference type="PANTHER" id="PTHR47234:SF1">
    <property type="entry name" value="TONB-DEPENDENT RECEPTOR"/>
    <property type="match status" value="1"/>
</dbReference>
<dbReference type="Gene3D" id="2.170.130.10">
    <property type="entry name" value="TonB-dependent receptor, plug domain"/>
    <property type="match status" value="1"/>
</dbReference>
<dbReference type="AlphaFoldDB" id="A0A8T4IGU7"/>
<keyword evidence="2" id="KW-0472">Membrane</keyword>
<keyword evidence="6" id="KW-0675">Receptor</keyword>
<dbReference type="InterPro" id="IPR037066">
    <property type="entry name" value="Plug_dom_sf"/>
</dbReference>
<gene>
    <name evidence="6" type="ORF">J7S20_11355</name>
</gene>
<evidence type="ECO:0000256" key="1">
    <source>
        <dbReference type="ARBA" id="ARBA00004442"/>
    </source>
</evidence>
<evidence type="ECO:0000256" key="4">
    <source>
        <dbReference type="SAM" id="MobiDB-lite"/>
    </source>
</evidence>
<dbReference type="PANTHER" id="PTHR47234">
    <property type="match status" value="1"/>
</dbReference>
<keyword evidence="5" id="KW-0732">Signal</keyword>
<feature type="signal peptide" evidence="5">
    <location>
        <begin position="1"/>
        <end position="21"/>
    </location>
</feature>
<dbReference type="Gene3D" id="2.40.170.20">
    <property type="entry name" value="TonB-dependent receptor, beta-barrel domain"/>
    <property type="match status" value="1"/>
</dbReference>
<accession>A0A8T4IGU7</accession>
<evidence type="ECO:0000313" key="6">
    <source>
        <dbReference type="EMBL" id="MBR0553104.1"/>
    </source>
</evidence>
<evidence type="ECO:0000256" key="5">
    <source>
        <dbReference type="SAM" id="SignalP"/>
    </source>
</evidence>
<protein>
    <submittedName>
        <fullName evidence="6">TonB-dependent receptor</fullName>
    </submittedName>
</protein>
<feature type="chain" id="PRO_5035765837" evidence="5">
    <location>
        <begin position="22"/>
        <end position="904"/>
    </location>
</feature>
<evidence type="ECO:0000256" key="3">
    <source>
        <dbReference type="ARBA" id="ARBA00023237"/>
    </source>
</evidence>
<sequence>MTRFPVLAAALLAATSQAALAAQQTDPQPRQDGQQANGSATGTDTGTEIVVTGERQRGAVIGDIPPEEQLDQGDIQSYGAASVSELLDALSPLTSSGRGRSSGRPVVLLNGQRISSFREIRDLPTEAIERVDILPEEVALKYGYRADQRVVNFVLRDHFRAYTADLDGKVATAGGWSDGEAEANYVAINGDQRLNVDLEAERTNKLLESERDIIAAATNAPHDLYGNIVGAGGGEIDPALSAQVGRPVTSAGVPVGTVRPSLGDFAATAGTTNSTDTTRYRTLRPSTQRYSLNAVLTRPIGDVSATGNIRLEQQNSQALQGLPGFALDLPGSNPFSPFANDVTLYRYARPADPLNRDTRDFTAHGGVTLNGHFSGWQWSATGNYDREVTDTRTETGLDTSLLQAALLAGDPGANPFNLLAPPVLSDRARSVSSTGAIDTLVNGSPFSLPAGEVSTSFKAEFETSDLSSESTIGGIFQSRRIGRDRANAQVNVDLPIASRRRDVLSAIGNLSLNANAQIAELSDFGTLTSVGGGFHWEPVDPVRLIVSYTQEQGAPSASQLNDPVISTPNSRIFDYVTGQTVDIVAVSGGNPALRADNRHVLKVGLDLKPLDNNPDLRISTEYVREQIDDPIAGFPSPTVAVEAAFPDRFFRDASGRLIQVDRRPINFQESRRQQFRWGIDFRKRLQPEERRPPPDRRRNSRGDNAAGQDGDGAKANNGGGAQRQDAMQDRRGGRGRGGWRGRRGGRIDFSVFHTIHLVDKVFIRDGVAPLDLLNGSATGNSGGQSRHEVQARAGYFKNGFGIRAKADWQSATTVDGGPSGGDSLRFSDLATVSFRLFANLGQQRSLVRDHRWLRGTRVSLSVDNIFDSRQHVTTPAGTVPISYQPGYVDPLGRTVRISVRKIFF</sequence>
<feature type="compositionally biased region" description="Low complexity" evidence="4">
    <location>
        <begin position="702"/>
        <end position="716"/>
    </location>
</feature>
<dbReference type="InterPro" id="IPR036942">
    <property type="entry name" value="Beta-barrel_TonB_sf"/>
</dbReference>
<name>A0A8T4IGU7_9SPHN</name>
<dbReference type="RefSeq" id="WP_284054351.1">
    <property type="nucleotide sequence ID" value="NZ_JAGRQC010000003.1"/>
</dbReference>
<reference evidence="6" key="1">
    <citation type="submission" date="2021-04" db="EMBL/GenBank/DDBJ databases">
        <title>Ouciella asimina sp. nov., isolated from the surface seawater in the hydrothermal field of Okinawa Trough.</title>
        <authorList>
            <person name="Shuang W."/>
        </authorList>
    </citation>
    <scope>NUCLEOTIDE SEQUENCE</scope>
    <source>
        <strain evidence="6">LXI357</strain>
    </source>
</reference>
<feature type="compositionally biased region" description="Polar residues" evidence="4">
    <location>
        <begin position="26"/>
        <end position="46"/>
    </location>
</feature>
<evidence type="ECO:0000256" key="2">
    <source>
        <dbReference type="ARBA" id="ARBA00023136"/>
    </source>
</evidence>
<comment type="subcellular location">
    <subcellularLocation>
        <location evidence="1">Cell outer membrane</location>
    </subcellularLocation>
</comment>
<keyword evidence="7" id="KW-1185">Reference proteome</keyword>
<comment type="caution">
    <text evidence="6">The sequence shown here is derived from an EMBL/GenBank/DDBJ whole genome shotgun (WGS) entry which is preliminary data.</text>
</comment>
<dbReference type="EMBL" id="JAGRQC010000003">
    <property type="protein sequence ID" value="MBR0553104.1"/>
    <property type="molecule type" value="Genomic_DNA"/>
</dbReference>
<evidence type="ECO:0000313" key="7">
    <source>
        <dbReference type="Proteomes" id="UP000676996"/>
    </source>
</evidence>
<proteinExistence type="predicted"/>
<organism evidence="6 7">
    <name type="scientific">Stakelama marina</name>
    <dbReference type="NCBI Taxonomy" id="2826939"/>
    <lineage>
        <taxon>Bacteria</taxon>
        <taxon>Pseudomonadati</taxon>
        <taxon>Pseudomonadota</taxon>
        <taxon>Alphaproteobacteria</taxon>
        <taxon>Sphingomonadales</taxon>
        <taxon>Sphingomonadaceae</taxon>
        <taxon>Stakelama</taxon>
    </lineage>
</organism>
<dbReference type="GO" id="GO:0009279">
    <property type="term" value="C:cell outer membrane"/>
    <property type="evidence" value="ECO:0007669"/>
    <property type="project" value="UniProtKB-SubCell"/>
</dbReference>
<dbReference type="Proteomes" id="UP000676996">
    <property type="component" value="Unassembled WGS sequence"/>
</dbReference>
<dbReference type="SUPFAM" id="SSF56935">
    <property type="entry name" value="Porins"/>
    <property type="match status" value="1"/>
</dbReference>
<feature type="region of interest" description="Disordered" evidence="4">
    <location>
        <begin position="21"/>
        <end position="49"/>
    </location>
</feature>
<feature type="compositionally biased region" description="Basic and acidic residues" evidence="4">
    <location>
        <begin position="679"/>
        <end position="701"/>
    </location>
</feature>